<sequence length="278" mass="31038">MRFIALSFLLFLSPGLVSAQTTAVSRHWLSPGLSDDISSSAVTKAGGPVVSFPCDPLMSVKQERLLTVALMKPSPFHWVPGLPLSQMAAELSEQVPVFLDQRALEEIGIDPDSPIGAGVMTHEQTRSQRRHAERAKWWQQDEVAVMEGRPSLIDDVLNRVRDLHLTLMIVRGQVILTTIEAAEDDLATRIYDVTPLISMRPRAPWDSVSRSTGIGETSPDFESLMDMIETSIDPDTWERLGGNSTIIASTIRDRQWIVVSTTSMTHWKLQRLLDRLNQ</sequence>
<name>A0ABX5Y393_9BACT</name>
<dbReference type="Proteomes" id="UP000318081">
    <property type="component" value="Chromosome"/>
</dbReference>
<feature type="chain" id="PRO_5046444283" description="Preprotein translocase subunit SecD" evidence="1">
    <location>
        <begin position="20"/>
        <end position="278"/>
    </location>
</feature>
<evidence type="ECO:0000313" key="2">
    <source>
        <dbReference type="EMBL" id="QDV88235.1"/>
    </source>
</evidence>
<reference evidence="2 3" key="1">
    <citation type="submission" date="2019-02" db="EMBL/GenBank/DDBJ databases">
        <title>Deep-cultivation of Planctomycetes and their phenomic and genomic characterization uncovers novel biology.</title>
        <authorList>
            <person name="Wiegand S."/>
            <person name="Jogler M."/>
            <person name="Boedeker C."/>
            <person name="Pinto D."/>
            <person name="Vollmers J."/>
            <person name="Rivas-Marin E."/>
            <person name="Kohn T."/>
            <person name="Peeters S.H."/>
            <person name="Heuer A."/>
            <person name="Rast P."/>
            <person name="Oberbeckmann S."/>
            <person name="Bunk B."/>
            <person name="Jeske O."/>
            <person name="Meyerdierks A."/>
            <person name="Storesund J.E."/>
            <person name="Kallscheuer N."/>
            <person name="Luecker S."/>
            <person name="Lage O.M."/>
            <person name="Pohl T."/>
            <person name="Merkel B.J."/>
            <person name="Hornburger P."/>
            <person name="Mueller R.-W."/>
            <person name="Bruemmer F."/>
            <person name="Labrenz M."/>
            <person name="Spormann A.M."/>
            <person name="Op den Camp H."/>
            <person name="Overmann J."/>
            <person name="Amann R."/>
            <person name="Jetten M.S.M."/>
            <person name="Mascher T."/>
            <person name="Medema M.H."/>
            <person name="Devos D.P."/>
            <person name="Kaster A.-K."/>
            <person name="Ovreas L."/>
            <person name="Rohde M."/>
            <person name="Galperin M.Y."/>
            <person name="Jogler C."/>
        </authorList>
    </citation>
    <scope>NUCLEOTIDE SEQUENCE [LARGE SCALE GENOMIC DNA]</scope>
    <source>
        <strain evidence="2 3">TBK1r</strain>
    </source>
</reference>
<evidence type="ECO:0000256" key="1">
    <source>
        <dbReference type="SAM" id="SignalP"/>
    </source>
</evidence>
<protein>
    <recommendedName>
        <fullName evidence="4">Preprotein translocase subunit SecD</fullName>
    </recommendedName>
</protein>
<gene>
    <name evidence="2" type="ORF">TBK1r_72670</name>
</gene>
<accession>A0ABX5Y393</accession>
<dbReference type="EMBL" id="CP036432">
    <property type="protein sequence ID" value="QDV88235.1"/>
    <property type="molecule type" value="Genomic_DNA"/>
</dbReference>
<evidence type="ECO:0000313" key="3">
    <source>
        <dbReference type="Proteomes" id="UP000318081"/>
    </source>
</evidence>
<dbReference type="RefSeq" id="WP_145220395.1">
    <property type="nucleotide sequence ID" value="NZ_CP036432.1"/>
</dbReference>
<evidence type="ECO:0008006" key="4">
    <source>
        <dbReference type="Google" id="ProtNLM"/>
    </source>
</evidence>
<feature type="signal peptide" evidence="1">
    <location>
        <begin position="1"/>
        <end position="19"/>
    </location>
</feature>
<keyword evidence="1" id="KW-0732">Signal</keyword>
<proteinExistence type="predicted"/>
<keyword evidence="3" id="KW-1185">Reference proteome</keyword>
<organism evidence="2 3">
    <name type="scientific">Stieleria magnilauensis</name>
    <dbReference type="NCBI Taxonomy" id="2527963"/>
    <lineage>
        <taxon>Bacteria</taxon>
        <taxon>Pseudomonadati</taxon>
        <taxon>Planctomycetota</taxon>
        <taxon>Planctomycetia</taxon>
        <taxon>Pirellulales</taxon>
        <taxon>Pirellulaceae</taxon>
        <taxon>Stieleria</taxon>
    </lineage>
</organism>